<accession>A0A9J6AKU0</accession>
<gene>
    <name evidence="1" type="ORF">H5410_010471</name>
</gene>
<protein>
    <submittedName>
        <fullName evidence="1">Uncharacterized protein</fullName>
    </submittedName>
</protein>
<dbReference type="PANTHER" id="PTHR31807:SF2">
    <property type="entry name" value="PROTEIN SNOWY COTYLEDON 3"/>
    <property type="match status" value="1"/>
</dbReference>
<name>A0A9J6AKU0_SOLCO</name>
<proteinExistence type="predicted"/>
<comment type="caution">
    <text evidence="1">The sequence shown here is derived from an EMBL/GenBank/DDBJ whole genome shotgun (WGS) entry which is preliminary data.</text>
</comment>
<dbReference type="OrthoDB" id="1924320at2759"/>
<dbReference type="GO" id="GO:0051225">
    <property type="term" value="P:spindle assembly"/>
    <property type="evidence" value="ECO:0007669"/>
    <property type="project" value="TreeGrafter"/>
</dbReference>
<organism evidence="1 2">
    <name type="scientific">Solanum commersonii</name>
    <name type="common">Commerson's wild potato</name>
    <name type="synonym">Commerson's nightshade</name>
    <dbReference type="NCBI Taxonomy" id="4109"/>
    <lineage>
        <taxon>Eukaryota</taxon>
        <taxon>Viridiplantae</taxon>
        <taxon>Streptophyta</taxon>
        <taxon>Embryophyta</taxon>
        <taxon>Tracheophyta</taxon>
        <taxon>Spermatophyta</taxon>
        <taxon>Magnoliopsida</taxon>
        <taxon>eudicotyledons</taxon>
        <taxon>Gunneridae</taxon>
        <taxon>Pentapetalae</taxon>
        <taxon>asterids</taxon>
        <taxon>lamiids</taxon>
        <taxon>Solanales</taxon>
        <taxon>Solanaceae</taxon>
        <taxon>Solanoideae</taxon>
        <taxon>Solaneae</taxon>
        <taxon>Solanum</taxon>
    </lineage>
</organism>
<dbReference type="PANTHER" id="PTHR31807">
    <property type="entry name" value="AUGMIN FAMILY MEMBER"/>
    <property type="match status" value="1"/>
</dbReference>
<dbReference type="Proteomes" id="UP000824120">
    <property type="component" value="Chromosome 2"/>
</dbReference>
<dbReference type="GO" id="GO:0005880">
    <property type="term" value="C:nuclear microtubule"/>
    <property type="evidence" value="ECO:0007669"/>
    <property type="project" value="TreeGrafter"/>
</dbReference>
<feature type="non-terminal residue" evidence="1">
    <location>
        <position position="70"/>
    </location>
</feature>
<dbReference type="GO" id="GO:0005737">
    <property type="term" value="C:cytoplasm"/>
    <property type="evidence" value="ECO:0007669"/>
    <property type="project" value="TreeGrafter"/>
</dbReference>
<dbReference type="GO" id="GO:0008017">
    <property type="term" value="F:microtubule binding"/>
    <property type="evidence" value="ECO:0007669"/>
    <property type="project" value="TreeGrafter"/>
</dbReference>
<dbReference type="AlphaFoldDB" id="A0A9J6AKU0"/>
<dbReference type="EMBL" id="JACXVP010000002">
    <property type="protein sequence ID" value="KAG5625253.1"/>
    <property type="molecule type" value="Genomic_DNA"/>
</dbReference>
<reference evidence="1 2" key="1">
    <citation type="submission" date="2020-09" db="EMBL/GenBank/DDBJ databases">
        <title>De no assembly of potato wild relative species, Solanum commersonii.</title>
        <authorList>
            <person name="Cho K."/>
        </authorList>
    </citation>
    <scope>NUCLEOTIDE SEQUENCE [LARGE SCALE GENOMIC DNA]</scope>
    <source>
        <strain evidence="1">LZ3.2</strain>
        <tissue evidence="1">Leaf</tissue>
    </source>
</reference>
<keyword evidence="2" id="KW-1185">Reference proteome</keyword>
<sequence length="70" mass="7925">MRRCEGLAIEGTRRGRGRPKKCWGEVEELNSLVSELAKVTAKEQASLEQCKDFLTMIATMQVKDCSLRTH</sequence>
<evidence type="ECO:0000313" key="1">
    <source>
        <dbReference type="EMBL" id="KAG5625253.1"/>
    </source>
</evidence>
<evidence type="ECO:0000313" key="2">
    <source>
        <dbReference type="Proteomes" id="UP000824120"/>
    </source>
</evidence>